<dbReference type="CDD" id="cd09280">
    <property type="entry name" value="RNase_HI_eukaryote_like"/>
    <property type="match status" value="2"/>
</dbReference>
<comment type="catalytic activity">
    <reaction evidence="1">
        <text>Endonucleolytic cleavage to 5'-phosphomonoester.</text>
        <dbReference type="EC" id="3.1.26.4"/>
    </reaction>
</comment>
<dbReference type="EMBL" id="JADGKB010000069">
    <property type="protein sequence ID" value="KAJ3255259.1"/>
    <property type="molecule type" value="Genomic_DNA"/>
</dbReference>
<dbReference type="InterPro" id="IPR002156">
    <property type="entry name" value="RNaseH_domain"/>
</dbReference>
<comment type="similarity">
    <text evidence="3">Belongs to the RNase H family.</text>
</comment>
<dbReference type="GO" id="GO:0043137">
    <property type="term" value="P:DNA replication, removal of RNA primer"/>
    <property type="evidence" value="ECO:0007669"/>
    <property type="project" value="TreeGrafter"/>
</dbReference>
<feature type="domain" description="RNase H type-1" evidence="12">
    <location>
        <begin position="196"/>
        <end position="341"/>
    </location>
</feature>
<dbReference type="Gene3D" id="1.50.40.10">
    <property type="entry name" value="Mitochondrial carrier domain"/>
    <property type="match status" value="1"/>
</dbReference>
<keyword evidence="6" id="KW-0540">Nuclease</keyword>
<evidence type="ECO:0000259" key="12">
    <source>
        <dbReference type="PROSITE" id="PS50879"/>
    </source>
</evidence>
<evidence type="ECO:0000313" key="14">
    <source>
        <dbReference type="EMBL" id="KAJ3255259.1"/>
    </source>
</evidence>
<evidence type="ECO:0000256" key="10">
    <source>
        <dbReference type="ARBA" id="ARBA00022989"/>
    </source>
</evidence>
<dbReference type="SUPFAM" id="SSF103506">
    <property type="entry name" value="Mitochondrial carrier"/>
    <property type="match status" value="1"/>
</dbReference>
<proteinExistence type="inferred from homology"/>
<evidence type="ECO:0000256" key="9">
    <source>
        <dbReference type="ARBA" id="ARBA00022801"/>
    </source>
</evidence>
<name>A0AAD5UGX2_9FUNG</name>
<dbReference type="InterPro" id="IPR018108">
    <property type="entry name" value="MCP_transmembrane"/>
</dbReference>
<dbReference type="InterPro" id="IPR023395">
    <property type="entry name" value="MCP_dom_sf"/>
</dbReference>
<dbReference type="EMBL" id="JADGKB010000069">
    <property type="protein sequence ID" value="KAJ3255252.1"/>
    <property type="molecule type" value="Genomic_DNA"/>
</dbReference>
<evidence type="ECO:0000256" key="3">
    <source>
        <dbReference type="ARBA" id="ARBA00005300"/>
    </source>
</evidence>
<evidence type="ECO:0000256" key="8">
    <source>
        <dbReference type="ARBA" id="ARBA00022759"/>
    </source>
</evidence>
<dbReference type="PROSITE" id="PS50879">
    <property type="entry name" value="RNASE_H_1"/>
    <property type="match status" value="2"/>
</dbReference>
<comment type="subcellular location">
    <subcellularLocation>
        <location evidence="2">Membrane</location>
        <topology evidence="2">Multi-pass membrane protein</topology>
    </subcellularLocation>
</comment>
<keyword evidence="11" id="KW-0472">Membrane</keyword>
<keyword evidence="15" id="KW-1185">Reference proteome</keyword>
<dbReference type="GO" id="GO:0003676">
    <property type="term" value="F:nucleic acid binding"/>
    <property type="evidence" value="ECO:0007669"/>
    <property type="project" value="InterPro"/>
</dbReference>
<keyword evidence="9" id="KW-0378">Hydrolase</keyword>
<dbReference type="SUPFAM" id="SSF53098">
    <property type="entry name" value="Ribonuclease H-like"/>
    <property type="match status" value="2"/>
</dbReference>
<dbReference type="GO" id="GO:0046872">
    <property type="term" value="F:metal ion binding"/>
    <property type="evidence" value="ECO:0007669"/>
    <property type="project" value="UniProtKB-KW"/>
</dbReference>
<evidence type="ECO:0000256" key="5">
    <source>
        <dbReference type="ARBA" id="ARBA00022692"/>
    </source>
</evidence>
<feature type="domain" description="RNase H type-1" evidence="12">
    <location>
        <begin position="1"/>
        <end position="147"/>
    </location>
</feature>
<keyword evidence="10" id="KW-1133">Transmembrane helix</keyword>
<dbReference type="Gene3D" id="3.30.420.10">
    <property type="entry name" value="Ribonuclease H-like superfamily/Ribonuclease H"/>
    <property type="match status" value="2"/>
</dbReference>
<dbReference type="GO" id="GO:0004523">
    <property type="term" value="F:RNA-DNA hybrid ribonuclease activity"/>
    <property type="evidence" value="ECO:0007669"/>
    <property type="project" value="UniProtKB-EC"/>
</dbReference>
<evidence type="ECO:0000256" key="4">
    <source>
        <dbReference type="ARBA" id="ARBA00012180"/>
    </source>
</evidence>
<dbReference type="InterPro" id="IPR036397">
    <property type="entry name" value="RNaseH_sf"/>
</dbReference>
<protein>
    <recommendedName>
        <fullName evidence="4">ribonuclease H</fullName>
        <ecNumber evidence="4">3.1.26.4</ecNumber>
    </recommendedName>
</protein>
<dbReference type="AlphaFoldDB" id="A0AAD5UGX2"/>
<evidence type="ECO:0000313" key="15">
    <source>
        <dbReference type="Proteomes" id="UP001210925"/>
    </source>
</evidence>
<dbReference type="EC" id="3.1.26.4" evidence="4"/>
<keyword evidence="7" id="KW-0479">Metal-binding</keyword>
<dbReference type="Proteomes" id="UP001210925">
    <property type="component" value="Unassembled WGS sequence"/>
</dbReference>
<keyword evidence="8" id="KW-0255">Endonuclease</keyword>
<gene>
    <name evidence="13" type="ORF">HK103_006388</name>
    <name evidence="14" type="ORF">HK103_006395</name>
</gene>
<evidence type="ECO:0000256" key="7">
    <source>
        <dbReference type="ARBA" id="ARBA00022723"/>
    </source>
</evidence>
<dbReference type="GO" id="GO:0016020">
    <property type="term" value="C:membrane"/>
    <property type="evidence" value="ECO:0007669"/>
    <property type="project" value="UniProtKB-SubCell"/>
</dbReference>
<dbReference type="PANTHER" id="PTHR10642">
    <property type="entry name" value="RIBONUCLEASE H1"/>
    <property type="match status" value="1"/>
</dbReference>
<evidence type="ECO:0000313" key="13">
    <source>
        <dbReference type="EMBL" id="KAJ3255252.1"/>
    </source>
</evidence>
<dbReference type="InterPro" id="IPR050092">
    <property type="entry name" value="RNase_H"/>
</dbReference>
<evidence type="ECO:0000256" key="11">
    <source>
        <dbReference type="ARBA" id="ARBA00023136"/>
    </source>
</evidence>
<comment type="caution">
    <text evidence="14">The sequence shown here is derived from an EMBL/GenBank/DDBJ whole genome shotgun (WGS) entry which is preliminary data.</text>
</comment>
<evidence type="ECO:0000256" key="1">
    <source>
        <dbReference type="ARBA" id="ARBA00000077"/>
    </source>
</evidence>
<keyword evidence="5" id="KW-0812">Transmembrane</keyword>
<dbReference type="PANTHER" id="PTHR10642:SF26">
    <property type="entry name" value="RIBONUCLEASE H1"/>
    <property type="match status" value="1"/>
</dbReference>
<dbReference type="Pfam" id="PF00153">
    <property type="entry name" value="Mito_carr"/>
    <property type="match status" value="1"/>
</dbReference>
<evidence type="ECO:0000256" key="2">
    <source>
        <dbReference type="ARBA" id="ARBA00004141"/>
    </source>
</evidence>
<reference evidence="14" key="1">
    <citation type="submission" date="2020-05" db="EMBL/GenBank/DDBJ databases">
        <title>Phylogenomic resolution of chytrid fungi.</title>
        <authorList>
            <person name="Stajich J.E."/>
            <person name="Amses K."/>
            <person name="Simmons R."/>
            <person name="Seto K."/>
            <person name="Myers J."/>
            <person name="Bonds A."/>
            <person name="Quandt C.A."/>
            <person name="Barry K."/>
            <person name="Liu P."/>
            <person name="Grigoriev I."/>
            <person name="Longcore J.E."/>
            <person name="James T.Y."/>
        </authorList>
    </citation>
    <scope>NUCLEOTIDE SEQUENCE</scope>
    <source>
        <strain evidence="14">PLAUS21</strain>
    </source>
</reference>
<dbReference type="Pfam" id="PF00075">
    <property type="entry name" value="RNase_H"/>
    <property type="match status" value="2"/>
</dbReference>
<dbReference type="InterPro" id="IPR012337">
    <property type="entry name" value="RNaseH-like_sf"/>
</dbReference>
<sequence length="407" mass="45586">MNRLTEIFLCATCKGNGRANARAGIGIYFGEGDPRNAAGYLDGVTNNQAILFASIEALKRSMKSPTVSIYCNSKYVIDGINNWIAGWKSNNWKNAKNQPIANVELWITFDCLYTSRTGVSLKYVDSKSSQYRKASELAHLAENNGVPISYVNIPTSEITQSFEKAAAINSESRQGTNAPIIPEPTLDTALKSTASNQEVIKVYTDGSCRGNGKTGARAGIGIFVADGDSRNVSERYLDGPTNNRAEIYAVIRALEIFKDVPNVTIYSDSQYTINGIKTWINNWKKQDWKTSNGQPVANKDLWQRFDQLYSARKDVSIEYVEAHCGIYGNEKADEFANRGAILKSIVQKEAFSGHEKSVSYYFTERYKEFGVRGFFRGMSMQLMRSVPVHAINFYVYENMLHFCTNYK</sequence>
<accession>A0AAD5UGX2</accession>
<organism evidence="14 15">
    <name type="scientific">Boothiomyces macroporosus</name>
    <dbReference type="NCBI Taxonomy" id="261099"/>
    <lineage>
        <taxon>Eukaryota</taxon>
        <taxon>Fungi</taxon>
        <taxon>Fungi incertae sedis</taxon>
        <taxon>Chytridiomycota</taxon>
        <taxon>Chytridiomycota incertae sedis</taxon>
        <taxon>Chytridiomycetes</taxon>
        <taxon>Rhizophydiales</taxon>
        <taxon>Terramycetaceae</taxon>
        <taxon>Boothiomyces</taxon>
    </lineage>
</organism>
<evidence type="ECO:0000256" key="6">
    <source>
        <dbReference type="ARBA" id="ARBA00022722"/>
    </source>
</evidence>